<comment type="caution">
    <text evidence="10">The sequence shown here is derived from an EMBL/GenBank/DDBJ whole genome shotgun (WGS) entry which is preliminary data.</text>
</comment>
<dbReference type="GO" id="GO:0005794">
    <property type="term" value="C:Golgi apparatus"/>
    <property type="evidence" value="ECO:0007669"/>
    <property type="project" value="TreeGrafter"/>
</dbReference>
<evidence type="ECO:0000313" key="10">
    <source>
        <dbReference type="EMBL" id="RYR47929.1"/>
    </source>
</evidence>
<evidence type="ECO:0000313" key="11">
    <source>
        <dbReference type="Proteomes" id="UP000289738"/>
    </source>
</evidence>
<dbReference type="Pfam" id="PF13839">
    <property type="entry name" value="PC-Esterase"/>
    <property type="match status" value="1"/>
</dbReference>
<evidence type="ECO:0000259" key="8">
    <source>
        <dbReference type="Pfam" id="PF13839"/>
    </source>
</evidence>
<protein>
    <submittedName>
        <fullName evidence="10">Uncharacterized protein</fullName>
    </submittedName>
</protein>
<dbReference type="InterPro" id="IPR025846">
    <property type="entry name" value="TBL_N"/>
</dbReference>
<dbReference type="PANTHER" id="PTHR32285:SF63">
    <property type="entry name" value="OS01G0880400 PROTEIN"/>
    <property type="match status" value="1"/>
</dbReference>
<reference evidence="10 11" key="1">
    <citation type="submission" date="2019-01" db="EMBL/GenBank/DDBJ databases">
        <title>Sequencing of cultivated peanut Arachis hypogaea provides insights into genome evolution and oil improvement.</title>
        <authorList>
            <person name="Chen X."/>
        </authorList>
    </citation>
    <scope>NUCLEOTIDE SEQUENCE [LARGE SCALE GENOMIC DNA]</scope>
    <source>
        <strain evidence="11">cv. Fuhuasheng</strain>
        <tissue evidence="10">Leaves</tissue>
    </source>
</reference>
<evidence type="ECO:0000256" key="5">
    <source>
        <dbReference type="ARBA" id="ARBA00022989"/>
    </source>
</evidence>
<sequence>MDIWDSWWVLQFMQMLGLLSFWISLPKLRTLFSKAFGFGNKFMKGSSSNVWIFVSISLLLFLSWVYSFVFPSDLSVIQHYDEIIPNTQSLNQSVEVPNVSHSMNQSFDFEMLKSKVVPMGKCNVFEGSWIHDNSYPLYDASQCPFAERGFNCIANGRRDRGYTKWRWKPKNCDVPRFNARGLLEQLRGKRVVFVGDSLSRTQWESLICLLMTGVEDKKSVYEIKGNRITKQIRFLGVRFSTFDLRIDFYRSVFLVRPGSVPKHSPQRIKTTLRLDKIDDISHEWIDSDVLIFNSGHWWTRTKLFDIQGLVLSGW</sequence>
<keyword evidence="5 7" id="KW-1133">Transmembrane helix</keyword>
<dbReference type="GO" id="GO:0016020">
    <property type="term" value="C:membrane"/>
    <property type="evidence" value="ECO:0007669"/>
    <property type="project" value="UniProtKB-SubCell"/>
</dbReference>
<dbReference type="STRING" id="3818.A0A445CAJ7"/>
<evidence type="ECO:0000256" key="6">
    <source>
        <dbReference type="ARBA" id="ARBA00023136"/>
    </source>
</evidence>
<comment type="similarity">
    <text evidence="2">Belongs to the PC-esterase family. TBL subfamily.</text>
</comment>
<keyword evidence="4" id="KW-0735">Signal-anchor</keyword>
<dbReference type="InterPro" id="IPR026057">
    <property type="entry name" value="TBL_C"/>
</dbReference>
<name>A0A445CAJ7_ARAHY</name>
<evidence type="ECO:0000256" key="1">
    <source>
        <dbReference type="ARBA" id="ARBA00004167"/>
    </source>
</evidence>
<evidence type="ECO:0000256" key="3">
    <source>
        <dbReference type="ARBA" id="ARBA00022692"/>
    </source>
</evidence>
<dbReference type="GO" id="GO:0016413">
    <property type="term" value="F:O-acetyltransferase activity"/>
    <property type="evidence" value="ECO:0007669"/>
    <property type="project" value="InterPro"/>
</dbReference>
<comment type="subcellular location">
    <subcellularLocation>
        <location evidence="1">Membrane</location>
        <topology evidence="1">Single-pass membrane protein</topology>
    </subcellularLocation>
</comment>
<gene>
    <name evidence="10" type="ORF">Ahy_A07g033912</name>
</gene>
<accession>A0A445CAJ7</accession>
<feature type="transmembrane region" description="Helical" evidence="7">
    <location>
        <begin position="6"/>
        <end position="25"/>
    </location>
</feature>
<evidence type="ECO:0000256" key="2">
    <source>
        <dbReference type="ARBA" id="ARBA00007727"/>
    </source>
</evidence>
<dbReference type="Proteomes" id="UP000289738">
    <property type="component" value="Chromosome A07"/>
</dbReference>
<dbReference type="InterPro" id="IPR029962">
    <property type="entry name" value="TBL"/>
</dbReference>
<evidence type="ECO:0000256" key="4">
    <source>
        <dbReference type="ARBA" id="ARBA00022968"/>
    </source>
</evidence>
<keyword evidence="6 7" id="KW-0472">Membrane</keyword>
<dbReference type="PANTHER" id="PTHR32285">
    <property type="entry name" value="PROTEIN TRICHOME BIREFRINGENCE-LIKE 9-RELATED"/>
    <property type="match status" value="1"/>
</dbReference>
<keyword evidence="11" id="KW-1185">Reference proteome</keyword>
<feature type="domain" description="Trichome birefringence-like N-terminal" evidence="9">
    <location>
        <begin position="121"/>
        <end position="173"/>
    </location>
</feature>
<dbReference type="EMBL" id="SDMP01000007">
    <property type="protein sequence ID" value="RYR47929.1"/>
    <property type="molecule type" value="Genomic_DNA"/>
</dbReference>
<proteinExistence type="inferred from homology"/>
<feature type="transmembrane region" description="Helical" evidence="7">
    <location>
        <begin position="50"/>
        <end position="69"/>
    </location>
</feature>
<evidence type="ECO:0000256" key="7">
    <source>
        <dbReference type="SAM" id="Phobius"/>
    </source>
</evidence>
<evidence type="ECO:0000259" key="9">
    <source>
        <dbReference type="Pfam" id="PF14416"/>
    </source>
</evidence>
<feature type="domain" description="Trichome birefringence-like C-terminal" evidence="8">
    <location>
        <begin position="174"/>
        <end position="305"/>
    </location>
</feature>
<organism evidence="10 11">
    <name type="scientific">Arachis hypogaea</name>
    <name type="common">Peanut</name>
    <dbReference type="NCBI Taxonomy" id="3818"/>
    <lineage>
        <taxon>Eukaryota</taxon>
        <taxon>Viridiplantae</taxon>
        <taxon>Streptophyta</taxon>
        <taxon>Embryophyta</taxon>
        <taxon>Tracheophyta</taxon>
        <taxon>Spermatophyta</taxon>
        <taxon>Magnoliopsida</taxon>
        <taxon>eudicotyledons</taxon>
        <taxon>Gunneridae</taxon>
        <taxon>Pentapetalae</taxon>
        <taxon>rosids</taxon>
        <taxon>fabids</taxon>
        <taxon>Fabales</taxon>
        <taxon>Fabaceae</taxon>
        <taxon>Papilionoideae</taxon>
        <taxon>50 kb inversion clade</taxon>
        <taxon>dalbergioids sensu lato</taxon>
        <taxon>Dalbergieae</taxon>
        <taxon>Pterocarpus clade</taxon>
        <taxon>Arachis</taxon>
    </lineage>
</organism>
<dbReference type="Pfam" id="PF14416">
    <property type="entry name" value="PMR5N"/>
    <property type="match status" value="1"/>
</dbReference>
<keyword evidence="3 7" id="KW-0812">Transmembrane</keyword>
<dbReference type="AlphaFoldDB" id="A0A445CAJ7"/>